<evidence type="ECO:0000313" key="4">
    <source>
        <dbReference type="EMBL" id="KAF4623136.1"/>
    </source>
</evidence>
<accession>A0A8H4R6M5</accession>
<evidence type="ECO:0000256" key="1">
    <source>
        <dbReference type="SAM" id="MobiDB-lite"/>
    </source>
</evidence>
<evidence type="ECO:0000256" key="3">
    <source>
        <dbReference type="SAM" id="SignalP"/>
    </source>
</evidence>
<keyword evidence="2" id="KW-0812">Transmembrane</keyword>
<reference evidence="4 5" key="1">
    <citation type="submission" date="2019-12" db="EMBL/GenBank/DDBJ databases">
        <authorList>
            <person name="Floudas D."/>
            <person name="Bentzer J."/>
            <person name="Ahren D."/>
            <person name="Johansson T."/>
            <person name="Persson P."/>
            <person name="Tunlid A."/>
        </authorList>
    </citation>
    <scope>NUCLEOTIDE SEQUENCE [LARGE SCALE GENOMIC DNA]</scope>
    <source>
        <strain evidence="4 5">CBS 102.39</strain>
    </source>
</reference>
<feature type="compositionally biased region" description="Basic and acidic residues" evidence="1">
    <location>
        <begin position="146"/>
        <end position="164"/>
    </location>
</feature>
<gene>
    <name evidence="4" type="ORF">D9613_002345</name>
</gene>
<dbReference type="EMBL" id="JAACJL010000001">
    <property type="protein sequence ID" value="KAF4623136.1"/>
    <property type="molecule type" value="Genomic_DNA"/>
</dbReference>
<feature type="compositionally biased region" description="Acidic residues" evidence="1">
    <location>
        <begin position="136"/>
        <end position="145"/>
    </location>
</feature>
<keyword evidence="5" id="KW-1185">Reference proteome</keyword>
<organism evidence="4 5">
    <name type="scientific">Agrocybe pediades</name>
    <dbReference type="NCBI Taxonomy" id="84607"/>
    <lineage>
        <taxon>Eukaryota</taxon>
        <taxon>Fungi</taxon>
        <taxon>Dikarya</taxon>
        <taxon>Basidiomycota</taxon>
        <taxon>Agaricomycotina</taxon>
        <taxon>Agaricomycetes</taxon>
        <taxon>Agaricomycetidae</taxon>
        <taxon>Agaricales</taxon>
        <taxon>Agaricineae</taxon>
        <taxon>Strophariaceae</taxon>
        <taxon>Agrocybe</taxon>
    </lineage>
</organism>
<keyword evidence="2" id="KW-1133">Transmembrane helix</keyword>
<comment type="caution">
    <text evidence="4">The sequence shown here is derived from an EMBL/GenBank/DDBJ whole genome shotgun (WGS) entry which is preliminary data.</text>
</comment>
<feature type="transmembrane region" description="Helical" evidence="2">
    <location>
        <begin position="323"/>
        <end position="346"/>
    </location>
</feature>
<keyword evidence="3" id="KW-0732">Signal</keyword>
<feature type="compositionally biased region" description="Polar residues" evidence="1">
    <location>
        <begin position="109"/>
        <end position="128"/>
    </location>
</feature>
<evidence type="ECO:0000256" key="2">
    <source>
        <dbReference type="SAM" id="Phobius"/>
    </source>
</evidence>
<feature type="region of interest" description="Disordered" evidence="1">
    <location>
        <begin position="355"/>
        <end position="375"/>
    </location>
</feature>
<evidence type="ECO:0000313" key="5">
    <source>
        <dbReference type="Proteomes" id="UP000521872"/>
    </source>
</evidence>
<protein>
    <submittedName>
        <fullName evidence="4">Uncharacterized protein</fullName>
    </submittedName>
</protein>
<keyword evidence="2" id="KW-0472">Membrane</keyword>
<feature type="region of interest" description="Disordered" evidence="1">
    <location>
        <begin position="285"/>
        <end position="315"/>
    </location>
</feature>
<feature type="compositionally biased region" description="Polar residues" evidence="1">
    <location>
        <begin position="89"/>
        <end position="101"/>
    </location>
</feature>
<dbReference type="AlphaFoldDB" id="A0A8H4R6M5"/>
<feature type="compositionally biased region" description="Low complexity" evidence="1">
    <location>
        <begin position="285"/>
        <end position="296"/>
    </location>
</feature>
<feature type="chain" id="PRO_5034832846" evidence="3">
    <location>
        <begin position="32"/>
        <end position="572"/>
    </location>
</feature>
<dbReference type="Proteomes" id="UP000521872">
    <property type="component" value="Unassembled WGS sequence"/>
</dbReference>
<feature type="signal peptide" evidence="3">
    <location>
        <begin position="1"/>
        <end position="31"/>
    </location>
</feature>
<feature type="compositionally biased region" description="Polar residues" evidence="1">
    <location>
        <begin position="297"/>
        <end position="312"/>
    </location>
</feature>
<name>A0A8H4R6M5_9AGAR</name>
<feature type="region of interest" description="Disordered" evidence="1">
    <location>
        <begin position="72"/>
        <end position="180"/>
    </location>
</feature>
<sequence length="572" mass="60999">MLNHVTMLRSNLLRLTVVLSFWLRASHMVIAKDLRIEDGDSAIVYLPQSSWHSNLDSCSACLNPGGGASYHEAIHPPFEGNDPDDHSSTTKPPASTKAAPSQTPPPQNIELSGSVGPTPSNSATQPKVTTKPPDGSAEEEEEEKEEKEHQKGKGSEGSEHDPSRRRSFGIFSPRDADDGPDVNVTLSFNFTGSAIHLFAISPLGMATTSIDGTRTPTNTNLTFVLDSIPYPHISPTSQGPLTFEPSSEIFSQTGLENVPHQLVVHVGQNSTFLFDYLVYDDGTTNTSTTGPDNTGSQGPTPQDQTAPSASTDQKTKNHNVATFAGAVGGSVGVLALFSLGLAISIIRRRRLAARRDRLDSESLHTNSSDDSPPMVGPAPFTPRFFPDTVIPQDPPTYTTAVATNHNNNRLLATLASSAYANPPPVTNRSYADIPPSTPPPPLEDMMIVPPPPPFPVAVNAPRTPPSGLPVVSGLIPPPMPIPLPEGAPPPPPLELGDETAPLAPGIVGTPSSASTTPPELVPLLQPVVIDVVDVVGLRPLSRISTRSTQYDINGNPIEDDDEEYIDLRRRMR</sequence>
<proteinExistence type="predicted"/>